<comment type="caution">
    <text evidence="2">The sequence shown here is derived from an EMBL/GenBank/DDBJ whole genome shotgun (WGS) entry which is preliminary data.</text>
</comment>
<evidence type="ECO:0000256" key="1">
    <source>
        <dbReference type="SAM" id="MobiDB-lite"/>
    </source>
</evidence>
<dbReference type="EMBL" id="SNRW01028594">
    <property type="protein sequence ID" value="KAA6359304.1"/>
    <property type="molecule type" value="Genomic_DNA"/>
</dbReference>
<protein>
    <submittedName>
        <fullName evidence="2">Uncharacterized protein</fullName>
    </submittedName>
</protein>
<accession>A0A5J4TLM9</accession>
<proteinExistence type="predicted"/>
<sequence length="171" mass="19095">MCGTATAVDRFTHHSDVTIKRESAGEFESEIEQQKELGLINHTPDTVGLSPQEEFSPSLTFFRENNILRNFNKVNSHTSESFHHTESNKQSGTSSSLEEVMHELKGHAISSEREVSIAFVPAVHGSIAWKKQKKKKVDQVGTPTGPKSVSARGERNDQQQYGKIKSMKETQ</sequence>
<gene>
    <name evidence="2" type="ORF">EZS28_045169</name>
</gene>
<feature type="region of interest" description="Disordered" evidence="1">
    <location>
        <begin position="129"/>
        <end position="171"/>
    </location>
</feature>
<dbReference type="AlphaFoldDB" id="A0A5J4TLM9"/>
<organism evidence="2 3">
    <name type="scientific">Streblomastix strix</name>
    <dbReference type="NCBI Taxonomy" id="222440"/>
    <lineage>
        <taxon>Eukaryota</taxon>
        <taxon>Metamonada</taxon>
        <taxon>Preaxostyla</taxon>
        <taxon>Oxymonadida</taxon>
        <taxon>Streblomastigidae</taxon>
        <taxon>Streblomastix</taxon>
    </lineage>
</organism>
<dbReference type="Proteomes" id="UP000324800">
    <property type="component" value="Unassembled WGS sequence"/>
</dbReference>
<reference evidence="2 3" key="1">
    <citation type="submission" date="2019-03" db="EMBL/GenBank/DDBJ databases">
        <title>Single cell metagenomics reveals metabolic interactions within the superorganism composed of flagellate Streblomastix strix and complex community of Bacteroidetes bacteria on its surface.</title>
        <authorList>
            <person name="Treitli S.C."/>
            <person name="Kolisko M."/>
            <person name="Husnik F."/>
            <person name="Keeling P."/>
            <person name="Hampl V."/>
        </authorList>
    </citation>
    <scope>NUCLEOTIDE SEQUENCE [LARGE SCALE GENOMIC DNA]</scope>
    <source>
        <strain evidence="2">ST1C</strain>
    </source>
</reference>
<evidence type="ECO:0000313" key="3">
    <source>
        <dbReference type="Proteomes" id="UP000324800"/>
    </source>
</evidence>
<name>A0A5J4TLM9_9EUKA</name>
<feature type="compositionally biased region" description="Polar residues" evidence="1">
    <location>
        <begin position="88"/>
        <end position="97"/>
    </location>
</feature>
<feature type="region of interest" description="Disordered" evidence="1">
    <location>
        <begin position="78"/>
        <end position="97"/>
    </location>
</feature>
<evidence type="ECO:0000313" key="2">
    <source>
        <dbReference type="EMBL" id="KAA6359304.1"/>
    </source>
</evidence>